<keyword evidence="9" id="KW-1185">Reference proteome</keyword>
<evidence type="ECO:0000256" key="3">
    <source>
        <dbReference type="ARBA" id="ARBA00022701"/>
    </source>
</evidence>
<dbReference type="OrthoDB" id="66546at2759"/>
<dbReference type="RefSeq" id="XP_018471578.1">
    <property type="nucleotide sequence ID" value="XM_018616076.2"/>
</dbReference>
<feature type="domain" description="Gamma tubulin complex component C-terminal" evidence="7">
    <location>
        <begin position="637"/>
        <end position="952"/>
    </location>
</feature>
<dbReference type="Pfam" id="PF17681">
    <property type="entry name" value="GCP_N_terminal"/>
    <property type="match status" value="1"/>
</dbReference>
<keyword evidence="2 5" id="KW-0963">Cytoplasm</keyword>
<dbReference type="GO" id="GO:0043015">
    <property type="term" value="F:gamma-tubulin binding"/>
    <property type="evidence" value="ECO:0007669"/>
    <property type="project" value="InterPro"/>
</dbReference>
<evidence type="ECO:0000259" key="8">
    <source>
        <dbReference type="Pfam" id="PF17681"/>
    </source>
</evidence>
<accession>A0A6J0MI40</accession>
<dbReference type="Gene3D" id="1.20.120.1900">
    <property type="entry name" value="Gamma-tubulin complex, C-terminal domain"/>
    <property type="match status" value="1"/>
</dbReference>
<dbReference type="InterPro" id="IPR042241">
    <property type="entry name" value="GCP_C_sf"/>
</dbReference>
<evidence type="ECO:0000313" key="10">
    <source>
        <dbReference type="RefSeq" id="XP_018471578.1"/>
    </source>
</evidence>
<evidence type="ECO:0000256" key="1">
    <source>
        <dbReference type="ARBA" id="ARBA00010337"/>
    </source>
</evidence>
<gene>
    <name evidence="10" type="primary">LOC108843003</name>
</gene>
<dbReference type="PANTHER" id="PTHR19302">
    <property type="entry name" value="GAMMA TUBULIN COMPLEX PROTEIN"/>
    <property type="match status" value="1"/>
</dbReference>
<evidence type="ECO:0000256" key="4">
    <source>
        <dbReference type="ARBA" id="ARBA00023212"/>
    </source>
</evidence>
<feature type="domain" description="Gamma tubulin complex component protein N-terminal" evidence="8">
    <location>
        <begin position="39"/>
        <end position="348"/>
    </location>
</feature>
<dbReference type="GO" id="GO:0005874">
    <property type="term" value="C:microtubule"/>
    <property type="evidence" value="ECO:0007669"/>
    <property type="project" value="UniProtKB-KW"/>
</dbReference>
<dbReference type="KEGG" id="rsz:108843003"/>
<dbReference type="GO" id="GO:0051321">
    <property type="term" value="P:meiotic cell cycle"/>
    <property type="evidence" value="ECO:0007669"/>
    <property type="project" value="TreeGrafter"/>
</dbReference>
<evidence type="ECO:0000256" key="6">
    <source>
        <dbReference type="SAM" id="MobiDB-lite"/>
    </source>
</evidence>
<dbReference type="InterPro" id="IPR007259">
    <property type="entry name" value="GCP"/>
</dbReference>
<dbReference type="GO" id="GO:0031122">
    <property type="term" value="P:cytoplasmic microtubule organization"/>
    <property type="evidence" value="ECO:0007669"/>
    <property type="project" value="TreeGrafter"/>
</dbReference>
<dbReference type="PANTHER" id="PTHR19302:SF33">
    <property type="entry name" value="GAMMA-TUBULIN COMPLEX COMPONENT 5"/>
    <property type="match status" value="1"/>
</dbReference>
<sequence length="972" mass="108571">MESLLRVDRTGLETLTAGEMCSRRVWSHSVTVTELDLVRGVLQGMQGLCSPFIFWDQTAQSFVAEIRASHLSPTSLHSLLSPFLYAATCLKLVESILAGISSNNSPPPPTLMAFSNSVSAWLQKLRDISLNEEVKINDSTLTLTPTLLGLTSSLSSLCSGAEYLLQVVRGAIPHAYFDSTYTISTAEVAVHLLDFLYKKLDQVCLVQGGEVEGFHMLLQIFAGTLLPYIEALDSWLFDGTLDDPFGELFFTANQSVSVNDAEFWEKSYTLMRVPGPKSSVSSLNEKKGLTGTDSSSVSDKDKELSNRVLCPLFLKDISKSIVSAGKSLQLMHHIPSTSSEIQCHGNSILLAKNSNIRSTADLSLSEIFCLTLAGLIGHGDHVSRYLWKDEADEWEISPALASYISGELESGMVDKDLPALTCSERMWYKLLVGAVQEKRSMEAKSEQQSACYVTGVKDGKDSLTVKKALQGLFCHENPVVSVSKMDLERNKNAWDALNLSHNYCLPSLNDESLLSAVFEGCGVADAGLGGTNYKFGFQFGSSEYLSSQDDTGVLETLFPFPTLLPSFQAKLHMSEFLPFQKNSTLLSRVLSWMLKAEPRDAPLPVVIMQECFTIYIRRQVDYIGKMILSKLMNDWKLMHELSVLRAIYLLGSGDLLQHFLTVIFNKLGKGELTNDDFELNIILQESIRNSADAMLLNSPDSLVVSISRDSYLDKDKDDVVPVSSTRKSRVNNFGIDCLESLKFTYKVPWPLELIANSEAIKKYNQVMGFLLKVKRAKYVLDKARRWMWKGKGSATKIRKHHWLLEQKLLNFVDAFHQYVMDRVYHTAWRELCEAMVKAGSLDEVIYVHETYLLSIQRQCFVVQEKLWAIIASRINMILGLALEFYSIQQTLSSGGAVSAAIKARCEMEIDRIEKQFEDCIAFLLRVLSSKLNVGHFPHLADLVTRINYNYHYMSDTGSLMTVSGAETSSSRT</sequence>
<reference evidence="10" key="2">
    <citation type="submission" date="2025-08" db="UniProtKB">
        <authorList>
            <consortium name="RefSeq"/>
        </authorList>
    </citation>
    <scope>IDENTIFICATION</scope>
    <source>
        <tissue evidence="10">Leaf</tissue>
    </source>
</reference>
<keyword evidence="3 5" id="KW-0493">Microtubule</keyword>
<dbReference type="GO" id="GO:0007020">
    <property type="term" value="P:microtubule nucleation"/>
    <property type="evidence" value="ECO:0007669"/>
    <property type="project" value="InterPro"/>
</dbReference>
<dbReference type="GO" id="GO:0000922">
    <property type="term" value="C:spindle pole"/>
    <property type="evidence" value="ECO:0007669"/>
    <property type="project" value="InterPro"/>
</dbReference>
<evidence type="ECO:0000313" key="9">
    <source>
        <dbReference type="Proteomes" id="UP000504610"/>
    </source>
</evidence>
<dbReference type="Pfam" id="PF04130">
    <property type="entry name" value="GCP_C_terminal"/>
    <property type="match status" value="1"/>
</dbReference>
<evidence type="ECO:0000256" key="2">
    <source>
        <dbReference type="ARBA" id="ARBA00022490"/>
    </source>
</evidence>
<dbReference type="GeneID" id="108843003"/>
<name>A0A6J0MI40_RAPSA</name>
<protein>
    <recommendedName>
        <fullName evidence="5">Gamma-tubulin complex component</fullName>
    </recommendedName>
</protein>
<dbReference type="GO" id="GO:0051011">
    <property type="term" value="F:microtubule minus-end binding"/>
    <property type="evidence" value="ECO:0007669"/>
    <property type="project" value="TreeGrafter"/>
</dbReference>
<dbReference type="InterPro" id="IPR041470">
    <property type="entry name" value="GCP_N"/>
</dbReference>
<dbReference type="GO" id="GO:0000930">
    <property type="term" value="C:gamma-tubulin complex"/>
    <property type="evidence" value="ECO:0007669"/>
    <property type="project" value="TreeGrafter"/>
</dbReference>
<dbReference type="GO" id="GO:0051225">
    <property type="term" value="P:spindle assembly"/>
    <property type="evidence" value="ECO:0007669"/>
    <property type="project" value="TreeGrafter"/>
</dbReference>
<proteinExistence type="inferred from homology"/>
<evidence type="ECO:0000256" key="5">
    <source>
        <dbReference type="RuleBase" id="RU363050"/>
    </source>
</evidence>
<dbReference type="AlphaFoldDB" id="A0A6J0MI40"/>
<comment type="function">
    <text evidence="5">Component of the gamma-tubulin ring complex (gTuRC) which mediates microtubule nucleation.</text>
</comment>
<dbReference type="InterPro" id="IPR040457">
    <property type="entry name" value="GCP_C"/>
</dbReference>
<reference evidence="9" key="1">
    <citation type="journal article" date="2019" name="Database">
        <title>The radish genome database (RadishGD): an integrated information resource for radish genomics.</title>
        <authorList>
            <person name="Yu H.J."/>
            <person name="Baek S."/>
            <person name="Lee Y.J."/>
            <person name="Cho A."/>
            <person name="Mun J.H."/>
        </authorList>
    </citation>
    <scope>NUCLEOTIDE SEQUENCE [LARGE SCALE GENOMIC DNA]</scope>
    <source>
        <strain evidence="9">cv. WK10039</strain>
    </source>
</reference>
<feature type="region of interest" description="Disordered" evidence="6">
    <location>
        <begin position="275"/>
        <end position="299"/>
    </location>
</feature>
<evidence type="ECO:0000259" key="7">
    <source>
        <dbReference type="Pfam" id="PF04130"/>
    </source>
</evidence>
<dbReference type="FunFam" id="1.20.120.1900:FF:000008">
    <property type="entry name" value="Gamma-tubulin complex component"/>
    <property type="match status" value="1"/>
</dbReference>
<keyword evidence="4 5" id="KW-0206">Cytoskeleton</keyword>
<dbReference type="GO" id="GO:0000278">
    <property type="term" value="P:mitotic cell cycle"/>
    <property type="evidence" value="ECO:0007669"/>
    <property type="project" value="TreeGrafter"/>
</dbReference>
<comment type="similarity">
    <text evidence="1 5">Belongs to the TUBGCP family.</text>
</comment>
<organism evidence="9 10">
    <name type="scientific">Raphanus sativus</name>
    <name type="common">Radish</name>
    <name type="synonym">Raphanus raphanistrum var. sativus</name>
    <dbReference type="NCBI Taxonomy" id="3726"/>
    <lineage>
        <taxon>Eukaryota</taxon>
        <taxon>Viridiplantae</taxon>
        <taxon>Streptophyta</taxon>
        <taxon>Embryophyta</taxon>
        <taxon>Tracheophyta</taxon>
        <taxon>Spermatophyta</taxon>
        <taxon>Magnoliopsida</taxon>
        <taxon>eudicotyledons</taxon>
        <taxon>Gunneridae</taxon>
        <taxon>Pentapetalae</taxon>
        <taxon>rosids</taxon>
        <taxon>malvids</taxon>
        <taxon>Brassicales</taxon>
        <taxon>Brassicaceae</taxon>
        <taxon>Brassiceae</taxon>
        <taxon>Raphanus</taxon>
    </lineage>
</organism>
<dbReference type="Proteomes" id="UP000504610">
    <property type="component" value="Chromosome 2"/>
</dbReference>
<comment type="subcellular location">
    <subcellularLocation>
        <location evidence="5">Cytoplasm</location>
        <location evidence="5">Cytoskeleton</location>
        <location evidence="5">Microtubule organizing center</location>
    </subcellularLocation>
</comment>